<organism evidence="2">
    <name type="scientific">Pelagomonas calceolata</name>
    <dbReference type="NCBI Taxonomy" id="35677"/>
    <lineage>
        <taxon>Eukaryota</taxon>
        <taxon>Sar</taxon>
        <taxon>Stramenopiles</taxon>
        <taxon>Ochrophyta</taxon>
        <taxon>Pelagophyceae</taxon>
        <taxon>Pelagomonadales</taxon>
        <taxon>Pelagomonadaceae</taxon>
        <taxon>Pelagomonas</taxon>
    </lineage>
</organism>
<dbReference type="AlphaFoldDB" id="A0A7S4A430"/>
<protein>
    <submittedName>
        <fullName evidence="2">Uncharacterized protein</fullName>
    </submittedName>
</protein>
<evidence type="ECO:0000313" key="4">
    <source>
        <dbReference type="Proteomes" id="UP000789595"/>
    </source>
</evidence>
<dbReference type="EMBL" id="HBIW01021147">
    <property type="protein sequence ID" value="CAE0702789.1"/>
    <property type="molecule type" value="Transcribed_RNA"/>
</dbReference>
<feature type="region of interest" description="Disordered" evidence="1">
    <location>
        <begin position="281"/>
        <end position="300"/>
    </location>
</feature>
<gene>
    <name evidence="2" type="ORF">PCAL00307_LOCUS18234</name>
    <name evidence="3" type="ORF">PECAL_5P19360</name>
</gene>
<dbReference type="EMBL" id="CAKKNE010000005">
    <property type="protein sequence ID" value="CAH0377385.1"/>
    <property type="molecule type" value="Genomic_DNA"/>
</dbReference>
<dbReference type="OrthoDB" id="201522at2759"/>
<evidence type="ECO:0000313" key="3">
    <source>
        <dbReference type="EMBL" id="CAH0377385.1"/>
    </source>
</evidence>
<reference evidence="2" key="1">
    <citation type="submission" date="2021-01" db="EMBL/GenBank/DDBJ databases">
        <authorList>
            <person name="Corre E."/>
            <person name="Pelletier E."/>
            <person name="Niang G."/>
            <person name="Scheremetjew M."/>
            <person name="Finn R."/>
            <person name="Kale V."/>
            <person name="Holt S."/>
            <person name="Cochrane G."/>
            <person name="Meng A."/>
            <person name="Brown T."/>
            <person name="Cohen L."/>
        </authorList>
    </citation>
    <scope>NUCLEOTIDE SEQUENCE</scope>
    <source>
        <strain evidence="2">CCMP1756</strain>
    </source>
</reference>
<proteinExistence type="predicted"/>
<dbReference type="Proteomes" id="UP000789595">
    <property type="component" value="Unassembled WGS sequence"/>
</dbReference>
<evidence type="ECO:0000313" key="2">
    <source>
        <dbReference type="EMBL" id="CAE0702789.1"/>
    </source>
</evidence>
<name>A0A7S4A430_9STRA</name>
<evidence type="ECO:0000256" key="1">
    <source>
        <dbReference type="SAM" id="MobiDB-lite"/>
    </source>
</evidence>
<sequence>MRRRLCAAAALPAITAYPFPIPGGEPGVWGVHDGDEWFTRHCRKRELEKCKETYERCARDAPAGEGYAAHMCTCADEYYGVCARKSGCSSILMKQCVDEMDKWGGCDSSVCGSNCVNRGEGAIPPDAHVLPVNNFGANALRFSVCFRRLNERSLNRFGMVVSERCAENDFHLCPYWIPPETFTAIAIAHNASYLKMEFCVVDDSGAYGDEAYYNCLTDPAPREYYGTETHWPTTVDVEFTRAPYCGSDLDCPGSSCDTSQRPPICAPHVSGNLPPGFGRMARREGDESVDLTPGNRFDPS</sequence>
<keyword evidence="4" id="KW-1185">Reference proteome</keyword>
<reference evidence="3" key="2">
    <citation type="submission" date="2021-11" db="EMBL/GenBank/DDBJ databases">
        <authorList>
            <consortium name="Genoscope - CEA"/>
            <person name="William W."/>
        </authorList>
    </citation>
    <scope>NUCLEOTIDE SEQUENCE</scope>
</reference>
<accession>A0A7S4A430</accession>